<accession>A0A7J7NMY3</accession>
<sequence length="112" mass="12256">MVEPRRCCYSLPPVDLKKDAVGGILSITVSSASGQIKGGMRGSYSERQNSSMRKANLEGDVGDRVAQMFVKVELGELTRRTSVSAGSDPRWDTTFNMVLHENTGVSYSRQVI</sequence>
<feature type="region of interest" description="Disordered" evidence="1">
    <location>
        <begin position="38"/>
        <end position="57"/>
    </location>
</feature>
<dbReference type="SUPFAM" id="SSF49562">
    <property type="entry name" value="C2 domain (Calcium/lipid-binding domain, CaLB)"/>
    <property type="match status" value="1"/>
</dbReference>
<comment type="caution">
    <text evidence="2">The sequence shown here is derived from an EMBL/GenBank/DDBJ whole genome shotgun (WGS) entry which is preliminary data.</text>
</comment>
<dbReference type="PANTHER" id="PTHR47264:SF3">
    <property type="entry name" value="SYNAPTOTAGMIN-5 ISOFORM X1"/>
    <property type="match status" value="1"/>
</dbReference>
<proteinExistence type="predicted"/>
<name>A0A7J7NMY3_9MAGN</name>
<dbReference type="EMBL" id="JACGCM010000696">
    <property type="protein sequence ID" value="KAF6168453.1"/>
    <property type="molecule type" value="Genomic_DNA"/>
</dbReference>
<dbReference type="PANTHER" id="PTHR47264">
    <property type="entry name" value="OS01G0128800 PROTEIN"/>
    <property type="match status" value="1"/>
</dbReference>
<dbReference type="AlphaFoldDB" id="A0A7J7NMY3"/>
<evidence type="ECO:0000313" key="2">
    <source>
        <dbReference type="EMBL" id="KAF6168453.1"/>
    </source>
</evidence>
<evidence type="ECO:0000313" key="3">
    <source>
        <dbReference type="Proteomes" id="UP000541444"/>
    </source>
</evidence>
<protein>
    <recommendedName>
        <fullName evidence="4">C2 domain-containing protein</fullName>
    </recommendedName>
</protein>
<organism evidence="2 3">
    <name type="scientific">Kingdonia uniflora</name>
    <dbReference type="NCBI Taxonomy" id="39325"/>
    <lineage>
        <taxon>Eukaryota</taxon>
        <taxon>Viridiplantae</taxon>
        <taxon>Streptophyta</taxon>
        <taxon>Embryophyta</taxon>
        <taxon>Tracheophyta</taxon>
        <taxon>Spermatophyta</taxon>
        <taxon>Magnoliopsida</taxon>
        <taxon>Ranunculales</taxon>
        <taxon>Circaeasteraceae</taxon>
        <taxon>Kingdonia</taxon>
    </lineage>
</organism>
<dbReference type="InterPro" id="IPR035892">
    <property type="entry name" value="C2_domain_sf"/>
</dbReference>
<keyword evidence="3" id="KW-1185">Reference proteome</keyword>
<gene>
    <name evidence="2" type="ORF">GIB67_005005</name>
</gene>
<dbReference type="OrthoDB" id="270970at2759"/>
<reference evidence="2 3" key="1">
    <citation type="journal article" date="2020" name="IScience">
        <title>Genome Sequencing of the Endangered Kingdonia uniflora (Circaeasteraceae, Ranunculales) Reveals Potential Mechanisms of Evolutionary Specialization.</title>
        <authorList>
            <person name="Sun Y."/>
            <person name="Deng T."/>
            <person name="Zhang A."/>
            <person name="Moore M.J."/>
            <person name="Landis J.B."/>
            <person name="Lin N."/>
            <person name="Zhang H."/>
            <person name="Zhang X."/>
            <person name="Huang J."/>
            <person name="Zhang X."/>
            <person name="Sun H."/>
            <person name="Wang H."/>
        </authorList>
    </citation>
    <scope>NUCLEOTIDE SEQUENCE [LARGE SCALE GENOMIC DNA]</scope>
    <source>
        <strain evidence="2">TB1705</strain>
        <tissue evidence="2">Leaf</tissue>
    </source>
</reference>
<dbReference type="Proteomes" id="UP000541444">
    <property type="component" value="Unassembled WGS sequence"/>
</dbReference>
<evidence type="ECO:0000256" key="1">
    <source>
        <dbReference type="SAM" id="MobiDB-lite"/>
    </source>
</evidence>
<evidence type="ECO:0008006" key="4">
    <source>
        <dbReference type="Google" id="ProtNLM"/>
    </source>
</evidence>